<accession>A0ABP7Y1S5</accession>
<proteinExistence type="predicted"/>
<comment type="caution">
    <text evidence="1">The sequence shown here is derived from an EMBL/GenBank/DDBJ whole genome shotgun (WGS) entry which is preliminary data.</text>
</comment>
<organism evidence="1 2">
    <name type="scientific">Flavobacterium chungbukense</name>
    <dbReference type="NCBI Taxonomy" id="877464"/>
    <lineage>
        <taxon>Bacteria</taxon>
        <taxon>Pseudomonadati</taxon>
        <taxon>Bacteroidota</taxon>
        <taxon>Flavobacteriia</taxon>
        <taxon>Flavobacteriales</taxon>
        <taxon>Flavobacteriaceae</taxon>
        <taxon>Flavobacterium</taxon>
    </lineage>
</organism>
<dbReference type="Proteomes" id="UP001501333">
    <property type="component" value="Unassembled WGS sequence"/>
</dbReference>
<dbReference type="EMBL" id="BAABAO010000005">
    <property type="protein sequence ID" value="GAA4129131.1"/>
    <property type="molecule type" value="Genomic_DNA"/>
</dbReference>
<evidence type="ECO:0008006" key="3">
    <source>
        <dbReference type="Google" id="ProtNLM"/>
    </source>
</evidence>
<name>A0ABP7Y1S5_9FLAO</name>
<sequence>MFLRILIEDFNFCVMFCKKSIYLDIPKNATKKLMPMKKIILFSGVLLFLFACGKSEKPKNEAEIQNQELLSLIKTDANVNRKEFKKLIFRNLGSIEDSEELNLPLLSKVASNLKIKYSNIKIEETSSINYDDKTAFFVLTIVERNKKKKKSDDFEDLGNYFQRKYLFVDRESGSIIAEEFDANLGYYHNEAIRFSKSHILKNLVYLNETTPAIGFYTEATASSRIVLYSEQKFTLLTLADNEIRKVLYEYPIRLTNGDSNGSGTYQIETLETGMSLGDDKTNGFFDLIVTKKFSYEEAVEDSLENDMEENKEVKTKKEAEKLKFNGKEYAFHRDDRHRFLE</sequence>
<gene>
    <name evidence="1" type="ORF">GCM10022250_18580</name>
</gene>
<reference evidence="2" key="1">
    <citation type="journal article" date="2019" name="Int. J. Syst. Evol. Microbiol.">
        <title>The Global Catalogue of Microorganisms (GCM) 10K type strain sequencing project: providing services to taxonomists for standard genome sequencing and annotation.</title>
        <authorList>
            <consortium name="The Broad Institute Genomics Platform"/>
            <consortium name="The Broad Institute Genome Sequencing Center for Infectious Disease"/>
            <person name="Wu L."/>
            <person name="Ma J."/>
        </authorList>
    </citation>
    <scope>NUCLEOTIDE SEQUENCE [LARGE SCALE GENOMIC DNA]</scope>
    <source>
        <strain evidence="2">JCM 17386</strain>
    </source>
</reference>
<keyword evidence="2" id="KW-1185">Reference proteome</keyword>
<evidence type="ECO:0000313" key="2">
    <source>
        <dbReference type="Proteomes" id="UP001501333"/>
    </source>
</evidence>
<evidence type="ECO:0000313" key="1">
    <source>
        <dbReference type="EMBL" id="GAA4129131.1"/>
    </source>
</evidence>
<protein>
    <recommendedName>
        <fullName evidence="3">Lipoprotein</fullName>
    </recommendedName>
</protein>